<dbReference type="InterPro" id="IPR011990">
    <property type="entry name" value="TPR-like_helical_dom_sf"/>
</dbReference>
<accession>A0A061AM49</accession>
<comment type="similarity">
    <text evidence="3">Belongs to the TTC4 family.</text>
</comment>
<gene>
    <name evidence="8" type="ORF">BON22_0173</name>
    <name evidence="7" type="ORF">CYFA0S_02e03708g</name>
</gene>
<dbReference type="PROSITE" id="PS50005">
    <property type="entry name" value="TPR"/>
    <property type="match status" value="1"/>
</dbReference>
<dbReference type="GO" id="GO:0051879">
    <property type="term" value="F:Hsp90 protein binding"/>
    <property type="evidence" value="ECO:0007669"/>
    <property type="project" value="InterPro"/>
</dbReference>
<dbReference type="InterPro" id="IPR044059">
    <property type="entry name" value="Csn1/TTC4_wheel"/>
</dbReference>
<dbReference type="Gene3D" id="1.25.40.10">
    <property type="entry name" value="Tetratricopeptide repeat domain"/>
    <property type="match status" value="1"/>
</dbReference>
<dbReference type="GO" id="GO:0030544">
    <property type="term" value="F:Hsp70 protein binding"/>
    <property type="evidence" value="ECO:0007669"/>
    <property type="project" value="TreeGrafter"/>
</dbReference>
<evidence type="ECO:0000313" key="7">
    <source>
        <dbReference type="EMBL" id="CDR38616.1"/>
    </source>
</evidence>
<dbReference type="GO" id="GO:0006457">
    <property type="term" value="P:protein folding"/>
    <property type="evidence" value="ECO:0007669"/>
    <property type="project" value="TreeGrafter"/>
</dbReference>
<feature type="coiled-coil region" evidence="5">
    <location>
        <begin position="192"/>
        <end position="219"/>
    </location>
</feature>
<dbReference type="PANTHER" id="PTHR46035">
    <property type="entry name" value="TETRATRICOPEPTIDE REPEAT PROTEIN 4"/>
    <property type="match status" value="1"/>
</dbReference>
<proteinExistence type="inferred from homology"/>
<dbReference type="Pfam" id="PF14559">
    <property type="entry name" value="TPR_19"/>
    <property type="match status" value="1"/>
</dbReference>
<dbReference type="InterPro" id="IPR019734">
    <property type="entry name" value="TPR_rpt"/>
</dbReference>
<evidence type="ECO:0000256" key="3">
    <source>
        <dbReference type="ARBA" id="ARBA00023602"/>
    </source>
</evidence>
<dbReference type="SMART" id="SM00028">
    <property type="entry name" value="TPR"/>
    <property type="match status" value="3"/>
</dbReference>
<reference evidence="7" key="1">
    <citation type="journal article" date="2014" name="Genome Announc.">
        <title>Genome sequence of the yeast Cyberlindnera fabianii (Hansenula fabianii).</title>
        <authorList>
            <person name="Freel K.C."/>
            <person name="Sarilar V."/>
            <person name="Neuveglise C."/>
            <person name="Devillers H."/>
            <person name="Friedrich A."/>
            <person name="Schacherer J."/>
        </authorList>
    </citation>
    <scope>NUCLEOTIDE SEQUENCE</scope>
    <source>
        <strain evidence="7">YJS4271</strain>
    </source>
</reference>
<keyword evidence="2 4" id="KW-0802">TPR repeat</keyword>
<evidence type="ECO:0000256" key="2">
    <source>
        <dbReference type="ARBA" id="ARBA00022803"/>
    </source>
</evidence>
<evidence type="ECO:0000313" key="8">
    <source>
        <dbReference type="EMBL" id="ONH69523.1"/>
    </source>
</evidence>
<sequence length="387" mass="44072">MVQITELPDVVEKPKRYVPKPGEPELPPQLADLADKSVDEVMEELNRLPFFMNQLDETDGDGGENTALEALKALAYDGEPHEIATNFKNQGNDEFKLKRYKGAVDFYTKGIAVKCGVASIDAPLYLNRAACNLELKNYRRCINDCKEGLKLDPKNIKAYYRMAKAYFAIGKFEEAKEALNFSLKINPDNFASNSLLKQITTKEEELERIKIKKEQEMIEKMALQQLLQDAMTARGYTNIATPRPSEFLENAKIRLEDPKDIESQLIMPAMVLYPTTDEFDFVADISELSTPIEVMELVLQRPESWFEDPKHENFTPKKLEAYMETLSGGLIKVGKKATLNKALSNQAPKIPLFDNSVRLYFVPKVDSEAWLKKWDKSLALKKRISTE</sequence>
<dbReference type="PROSITE" id="PS50293">
    <property type="entry name" value="TPR_REGION"/>
    <property type="match status" value="1"/>
</dbReference>
<dbReference type="Pfam" id="PF18972">
    <property type="entry name" value="Wheel"/>
    <property type="match status" value="1"/>
</dbReference>
<dbReference type="OrthoDB" id="420195at2759"/>
<evidence type="ECO:0000256" key="5">
    <source>
        <dbReference type="SAM" id="Coils"/>
    </source>
</evidence>
<dbReference type="EMBL" id="LK052887">
    <property type="protein sequence ID" value="CDR38616.1"/>
    <property type="molecule type" value="Genomic_DNA"/>
</dbReference>
<organism evidence="7">
    <name type="scientific">Cyberlindnera fabianii</name>
    <name type="common">Yeast</name>
    <name type="synonym">Hansenula fabianii</name>
    <dbReference type="NCBI Taxonomy" id="36022"/>
    <lineage>
        <taxon>Eukaryota</taxon>
        <taxon>Fungi</taxon>
        <taxon>Dikarya</taxon>
        <taxon>Ascomycota</taxon>
        <taxon>Saccharomycotina</taxon>
        <taxon>Saccharomycetes</taxon>
        <taxon>Phaffomycetales</taxon>
        <taxon>Phaffomycetaceae</taxon>
        <taxon>Cyberlindnera</taxon>
    </lineage>
</organism>
<evidence type="ECO:0000259" key="6">
    <source>
        <dbReference type="Pfam" id="PF18972"/>
    </source>
</evidence>
<evidence type="ECO:0000256" key="4">
    <source>
        <dbReference type="PROSITE-ProRule" id="PRU00339"/>
    </source>
</evidence>
<keyword evidence="9" id="KW-1185">Reference proteome</keyword>
<dbReference type="EMBL" id="MPUK01000001">
    <property type="protein sequence ID" value="ONH69523.1"/>
    <property type="molecule type" value="Genomic_DNA"/>
</dbReference>
<dbReference type="GO" id="GO:0005634">
    <property type="term" value="C:nucleus"/>
    <property type="evidence" value="ECO:0007669"/>
    <property type="project" value="TreeGrafter"/>
</dbReference>
<reference evidence="9" key="2">
    <citation type="journal article" date="2017" name="Genome Announc.">
        <title>Genome sequences of Cyberlindnera fabianii 65, Pichia kudriavzevii 129, and Saccharomyces cerevisiae 131 isolated from fermented masau fruits in Zimbabwe.</title>
        <authorList>
            <person name="van Rijswijck I.M.H."/>
            <person name="Derks M.F.L."/>
            <person name="Abee T."/>
            <person name="de Ridder D."/>
            <person name="Smid E.J."/>
        </authorList>
    </citation>
    <scope>NUCLEOTIDE SEQUENCE [LARGE SCALE GENOMIC DNA]</scope>
    <source>
        <strain evidence="9">65</strain>
    </source>
</reference>
<evidence type="ECO:0000313" key="9">
    <source>
        <dbReference type="Proteomes" id="UP000189513"/>
    </source>
</evidence>
<dbReference type="Proteomes" id="UP000189513">
    <property type="component" value="Unassembled WGS sequence"/>
</dbReference>
<reference evidence="8" key="3">
    <citation type="submission" date="2017-01" db="EMBL/GenBank/DDBJ databases">
        <authorList>
            <person name="Mah S.A."/>
            <person name="Swanson W.J."/>
            <person name="Moy G.W."/>
            <person name="Vacquier V.D."/>
        </authorList>
    </citation>
    <scope>NUCLEOTIDE SEQUENCE [LARGE SCALE GENOMIC DNA]</scope>
    <source>
        <strain evidence="8">65</strain>
    </source>
</reference>
<dbReference type="GO" id="GO:0005829">
    <property type="term" value="C:cytosol"/>
    <property type="evidence" value="ECO:0007669"/>
    <property type="project" value="TreeGrafter"/>
</dbReference>
<keyword evidence="5" id="KW-0175">Coiled coil</keyword>
<dbReference type="CDD" id="cd21381">
    <property type="entry name" value="CTWD_TTC4"/>
    <property type="match status" value="1"/>
</dbReference>
<dbReference type="AlphaFoldDB" id="A0A061AM49"/>
<dbReference type="STRING" id="36022.A0A061AM49"/>
<protein>
    <submittedName>
        <fullName evidence="7">CYFA0S02e03708g1_1</fullName>
    </submittedName>
    <submittedName>
        <fullName evidence="8">Tetratricopeptide repeat protein 4</fullName>
    </submittedName>
</protein>
<keyword evidence="1" id="KW-0677">Repeat</keyword>
<feature type="repeat" description="TPR" evidence="4">
    <location>
        <begin position="156"/>
        <end position="189"/>
    </location>
</feature>
<dbReference type="SUPFAM" id="SSF48452">
    <property type="entry name" value="TPR-like"/>
    <property type="match status" value="1"/>
</dbReference>
<name>A0A061AM49_CYBFA</name>
<dbReference type="PANTHER" id="PTHR46035:SF1">
    <property type="entry name" value="TETRATRICOPEPTIDE REPEAT PROTEIN 4"/>
    <property type="match status" value="1"/>
</dbReference>
<feature type="domain" description="Cns1/TTC4 wheel" evidence="6">
    <location>
        <begin position="257"/>
        <end position="374"/>
    </location>
</feature>
<dbReference type="VEuPathDB" id="FungiDB:BON22_0173"/>
<evidence type="ECO:0000256" key="1">
    <source>
        <dbReference type="ARBA" id="ARBA00022737"/>
    </source>
</evidence>
<dbReference type="OMA" id="WRAAQCA"/>